<evidence type="ECO:0000256" key="1">
    <source>
        <dbReference type="ARBA" id="ARBA00004123"/>
    </source>
</evidence>
<evidence type="ECO:0000256" key="5">
    <source>
        <dbReference type="ARBA" id="ARBA00023242"/>
    </source>
</evidence>
<keyword evidence="10" id="KW-1185">Reference proteome</keyword>
<organism evidence="9 10">
    <name type="scientific">Saitoella complicata (strain BCRC 22490 / CBS 7301 / JCM 7358 / NBRC 10748 / NRRL Y-17804)</name>
    <dbReference type="NCBI Taxonomy" id="698492"/>
    <lineage>
        <taxon>Eukaryota</taxon>
        <taxon>Fungi</taxon>
        <taxon>Dikarya</taxon>
        <taxon>Ascomycota</taxon>
        <taxon>Taphrinomycotina</taxon>
        <taxon>Taphrinomycotina incertae sedis</taxon>
        <taxon>Saitoella</taxon>
    </lineage>
</organism>
<feature type="domain" description="TEA" evidence="8">
    <location>
        <begin position="7"/>
        <end position="81"/>
    </location>
</feature>
<reference evidence="9 10" key="3">
    <citation type="journal article" date="2015" name="Genome Announc.">
        <title>Draft Genome Sequence of the Archiascomycetous Yeast Saitoella complicata.</title>
        <authorList>
            <person name="Yamauchi K."/>
            <person name="Kondo S."/>
            <person name="Hamamoto M."/>
            <person name="Takahashi Y."/>
            <person name="Ogura Y."/>
            <person name="Hayashi T."/>
            <person name="Nishida H."/>
        </authorList>
    </citation>
    <scope>NUCLEOTIDE SEQUENCE [LARGE SCALE GENOMIC DNA]</scope>
    <source>
        <strain evidence="9 10">NRRL Y-17804</strain>
    </source>
</reference>
<dbReference type="Proteomes" id="UP000033140">
    <property type="component" value="Unassembled WGS sequence"/>
</dbReference>
<keyword evidence="4" id="KW-0804">Transcription</keyword>
<evidence type="ECO:0000256" key="2">
    <source>
        <dbReference type="ARBA" id="ARBA00008421"/>
    </source>
</evidence>
<dbReference type="GO" id="GO:0000978">
    <property type="term" value="F:RNA polymerase II cis-regulatory region sequence-specific DNA binding"/>
    <property type="evidence" value="ECO:0007669"/>
    <property type="project" value="TreeGrafter"/>
</dbReference>
<evidence type="ECO:0000256" key="4">
    <source>
        <dbReference type="ARBA" id="ARBA00023163"/>
    </source>
</evidence>
<evidence type="ECO:0000256" key="7">
    <source>
        <dbReference type="SAM" id="MobiDB-lite"/>
    </source>
</evidence>
<feature type="DNA-binding region" description="TEA" evidence="6">
    <location>
        <begin position="7"/>
        <end position="81"/>
    </location>
</feature>
<evidence type="ECO:0000256" key="3">
    <source>
        <dbReference type="ARBA" id="ARBA00023015"/>
    </source>
</evidence>
<evidence type="ECO:0000313" key="9">
    <source>
        <dbReference type="EMBL" id="GAO46790.1"/>
    </source>
</evidence>
<dbReference type="InterPro" id="IPR038096">
    <property type="entry name" value="TEA/ATTS_sf"/>
</dbReference>
<keyword evidence="5" id="KW-0539">Nucleus</keyword>
<dbReference type="InterPro" id="IPR000818">
    <property type="entry name" value="TEA/ATTS_dom"/>
</dbReference>
<name>A0A0E9NBL6_SAICN</name>
<proteinExistence type="inferred from homology"/>
<reference evidence="9 10" key="2">
    <citation type="journal article" date="2014" name="J. Gen. Appl. Microbiol.">
        <title>The early diverging ascomycetous budding yeast Saitoella complicata has three histone deacetylases belonging to the Clr6, Hos2, and Rpd3 lineages.</title>
        <authorList>
            <person name="Nishida H."/>
            <person name="Matsumoto T."/>
            <person name="Kondo S."/>
            <person name="Hamamoto M."/>
            <person name="Yoshikawa H."/>
        </authorList>
    </citation>
    <scope>NUCLEOTIDE SEQUENCE [LARGE SCALE GENOMIC DNA]</scope>
    <source>
        <strain evidence="9 10">NRRL Y-17804</strain>
    </source>
</reference>
<sequence length="693" mass="77204">MRVLNVQEEEDQVWPSDVEEAFMQAIKKIPKLGRRKISVNGKPCGRNELIADYIFRRTGKIRSRKQVSSHLQVLKHMKRDDPEFMSLVCDTTPGNEQDGDYDDDGMGETPLNGVHHKPFMGTKPRSVSNPSPTPQNLQQMPPHFFAQPGQPASLIARGLFKPTAFCVWSATDEPQGREQVVHMFTRLRSGLAPTPLESLSNWTVRFPYLADSLYKYGQIPEQILHFRAGIALPEVQAAESVLRTHLSLLCDAALAQSHQWGCTTKIYTMGTKVLELRQDVLLNQSQVVGKTKIGVPFATDFWAAFLTGLATIQGHVKTQAIDERERRKKERESSTAVGGISIVQELMGVSNVEDGRAPKIIMLVWELEKEEPGRAPGQTMWREVVVPASLRPQPQQTTMQAPLLRPSPSQPGLYSGNMMSDPKRGLGMGIYADEAGVGGYDFLAPQTIPQSASYNMTPMSALGPQHASYQQQLQSSPLASYGQNQYMQQAYASVPMQSPTMMRSMSTPLPAPYQHHHMPGHGQPMQNPMQQQLLMQQMQMQGGLQKLPGNVTVPSQSQFLAPGVVPVPTRRNRPSGLVDVFADDDDEQQVQEKAGDNSDDEDAGMMAGLPPKMALFLTPAKIAAKRQEQFVLEKQALEQHHQQQQQQQFMGHGMYATEQDRENVDASQESFFDPNLFEHHEEEGSDDEEGLGF</sequence>
<comment type="caution">
    <text evidence="9">The sequence shown here is derived from an EMBL/GenBank/DDBJ whole genome shotgun (WGS) entry which is preliminary data.</text>
</comment>
<evidence type="ECO:0000256" key="6">
    <source>
        <dbReference type="PROSITE-ProRule" id="PRU00505"/>
    </source>
</evidence>
<dbReference type="PRINTS" id="PR00065">
    <property type="entry name" value="TEADOMAIN"/>
</dbReference>
<dbReference type="InterPro" id="IPR050937">
    <property type="entry name" value="TEC1_TEAD_TF"/>
</dbReference>
<dbReference type="PANTHER" id="PTHR11834:SF0">
    <property type="entry name" value="PROTEIN SCALLOPED"/>
    <property type="match status" value="1"/>
</dbReference>
<dbReference type="Pfam" id="PF01285">
    <property type="entry name" value="TEA"/>
    <property type="match status" value="1"/>
</dbReference>
<dbReference type="AlphaFoldDB" id="A0A0E9NBL6"/>
<protein>
    <recommendedName>
        <fullName evidence="8">TEA domain-containing protein</fullName>
    </recommendedName>
</protein>
<dbReference type="GO" id="GO:0000981">
    <property type="term" value="F:DNA-binding transcription factor activity, RNA polymerase II-specific"/>
    <property type="evidence" value="ECO:0007669"/>
    <property type="project" value="TreeGrafter"/>
</dbReference>
<dbReference type="EMBL" id="BACD03000005">
    <property type="protein sequence ID" value="GAO46790.1"/>
    <property type="molecule type" value="Genomic_DNA"/>
</dbReference>
<keyword evidence="3" id="KW-0805">Transcription regulation</keyword>
<reference evidence="9 10" key="1">
    <citation type="journal article" date="2011" name="J. Gen. Appl. Microbiol.">
        <title>Draft genome sequencing of the enigmatic yeast Saitoella complicata.</title>
        <authorList>
            <person name="Nishida H."/>
            <person name="Hamamoto M."/>
            <person name="Sugiyama J."/>
        </authorList>
    </citation>
    <scope>NUCLEOTIDE SEQUENCE [LARGE SCALE GENOMIC DNA]</scope>
    <source>
        <strain evidence="9 10">NRRL Y-17804</strain>
    </source>
</reference>
<dbReference type="PROSITE" id="PS51088">
    <property type="entry name" value="TEA_2"/>
    <property type="match status" value="1"/>
</dbReference>
<dbReference type="GO" id="GO:0005667">
    <property type="term" value="C:transcription regulator complex"/>
    <property type="evidence" value="ECO:0007669"/>
    <property type="project" value="TreeGrafter"/>
</dbReference>
<evidence type="ECO:0000259" key="8">
    <source>
        <dbReference type="PROSITE" id="PS51088"/>
    </source>
</evidence>
<dbReference type="STRING" id="698492.A0A0E9NBL6"/>
<feature type="region of interest" description="Disordered" evidence="7">
    <location>
        <begin position="564"/>
        <end position="602"/>
    </location>
</feature>
<dbReference type="Gene3D" id="6.10.20.40">
    <property type="entry name" value="TEA/ATTS domain"/>
    <property type="match status" value="1"/>
</dbReference>
<comment type="similarity">
    <text evidence="2">Belongs to the TEC1 family.</text>
</comment>
<evidence type="ECO:0000313" key="10">
    <source>
        <dbReference type="Proteomes" id="UP000033140"/>
    </source>
</evidence>
<dbReference type="SMART" id="SM00426">
    <property type="entry name" value="TEA"/>
    <property type="match status" value="1"/>
</dbReference>
<dbReference type="PANTHER" id="PTHR11834">
    <property type="entry name" value="TRANSCRIPTIONAL ENHANCER FACTOR TEF RELATED"/>
    <property type="match status" value="1"/>
</dbReference>
<dbReference type="GO" id="GO:0005634">
    <property type="term" value="C:nucleus"/>
    <property type="evidence" value="ECO:0007669"/>
    <property type="project" value="UniProtKB-SubCell"/>
</dbReference>
<gene>
    <name evidence="9" type="ORF">G7K_1009-t1</name>
</gene>
<accession>A0A0E9NBL6</accession>
<comment type="subcellular location">
    <subcellularLocation>
        <location evidence="1">Nucleus</location>
    </subcellularLocation>
</comment>